<protein>
    <submittedName>
        <fullName evidence="2">Replication protein C</fullName>
    </submittedName>
</protein>
<organism evidence="2 3">
    <name type="scientific">Escherichia coli O25b:H4</name>
    <dbReference type="NCBI Taxonomy" id="941280"/>
    <lineage>
        <taxon>Bacteria</taxon>
        <taxon>Pseudomonadati</taxon>
        <taxon>Pseudomonadota</taxon>
        <taxon>Gammaproteobacteria</taxon>
        <taxon>Enterobacterales</taxon>
        <taxon>Enterobacteriaceae</taxon>
        <taxon>Escherichia</taxon>
    </lineage>
</organism>
<dbReference type="AlphaFoldDB" id="A0A192CMN5"/>
<dbReference type="Proteomes" id="UP000183316">
    <property type="component" value="Plasmid unnamed"/>
</dbReference>
<sequence length="118" mass="13342">MQLHQQKGMISLSPPTICNSASIDTLCGYVWPSEASGSTMRKRRQRVREALPELVALGWTVTEFAAGKYDITRPKAAGCPPPLYCKQDIFIFYIQWLIFLLIGNTMKNTMLRKGLTIF</sequence>
<evidence type="ECO:0000313" key="3">
    <source>
        <dbReference type="Proteomes" id="UP000183316"/>
    </source>
</evidence>
<keyword evidence="1" id="KW-0472">Membrane</keyword>
<name>A0A192CMN5_ECO25</name>
<evidence type="ECO:0000313" key="2">
    <source>
        <dbReference type="EMBL" id="ANK06976.1"/>
    </source>
</evidence>
<dbReference type="Pfam" id="PF06504">
    <property type="entry name" value="RepC"/>
    <property type="match status" value="1"/>
</dbReference>
<geneLocation type="plasmid" evidence="3"/>
<dbReference type="PATRIC" id="fig|941280.3.peg.5673"/>
<gene>
    <name evidence="2" type="ORF">WLH_05715</name>
</gene>
<reference evidence="2 3" key="1">
    <citation type="submission" date="2016-03" db="EMBL/GenBank/DDBJ databases">
        <title>Genome Sequence and Comparative Pathogenic Determinants of Uropathogenic Escherichia coli O25b:H4, a Clinical Isolate from Saudi Arabia.</title>
        <authorList>
            <person name="Alyamani E.A.J."/>
            <person name="Khiyami M.A."/>
            <person name="Booq R.Y."/>
            <person name="Bahwerth F.S."/>
            <person name="Vaisvil B."/>
            <person name="Schmitt D.P."/>
            <person name="Kapatral V."/>
        </authorList>
    </citation>
    <scope>NUCLEOTIDE SEQUENCE [LARGE SCALE GENOMIC DNA]</scope>
    <source>
        <strain evidence="2 3">O25b:H4</strain>
        <plasmid evidence="3">Plasmid</plasmid>
    </source>
</reference>
<feature type="transmembrane region" description="Helical" evidence="1">
    <location>
        <begin position="89"/>
        <end position="106"/>
    </location>
</feature>
<keyword evidence="1" id="KW-0812">Transmembrane</keyword>
<dbReference type="InterPro" id="IPR010522">
    <property type="entry name" value="RepC_bac"/>
</dbReference>
<evidence type="ECO:0000256" key="1">
    <source>
        <dbReference type="SAM" id="Phobius"/>
    </source>
</evidence>
<proteinExistence type="predicted"/>
<keyword evidence="2" id="KW-0614">Plasmid</keyword>
<keyword evidence="1" id="KW-1133">Transmembrane helix</keyword>
<dbReference type="EMBL" id="CP015086">
    <property type="protein sequence ID" value="ANK06976.1"/>
    <property type="molecule type" value="Genomic_DNA"/>
</dbReference>
<accession>A0A192CMN5</accession>